<dbReference type="Pfam" id="PF01083">
    <property type="entry name" value="Cutinase"/>
    <property type="match status" value="1"/>
</dbReference>
<dbReference type="SMART" id="SM01110">
    <property type="entry name" value="Cutinase"/>
    <property type="match status" value="1"/>
</dbReference>
<evidence type="ECO:0000256" key="3">
    <source>
        <dbReference type="SAM" id="MobiDB-lite"/>
    </source>
</evidence>
<feature type="region of interest" description="Disordered" evidence="3">
    <location>
        <begin position="228"/>
        <end position="281"/>
    </location>
</feature>
<keyword evidence="5" id="KW-1185">Reference proteome</keyword>
<dbReference type="OrthoDB" id="2586582at2759"/>
<dbReference type="PANTHER" id="PTHR33630:SF9">
    <property type="entry name" value="CUTINASE 4"/>
    <property type="match status" value="1"/>
</dbReference>
<dbReference type="SUPFAM" id="SSF53474">
    <property type="entry name" value="alpha/beta-Hydrolases"/>
    <property type="match status" value="1"/>
</dbReference>
<evidence type="ECO:0000313" key="5">
    <source>
        <dbReference type="Proteomes" id="UP000886653"/>
    </source>
</evidence>
<feature type="region of interest" description="Disordered" evidence="3">
    <location>
        <begin position="1"/>
        <end position="28"/>
    </location>
</feature>
<evidence type="ECO:0000256" key="1">
    <source>
        <dbReference type="ARBA" id="ARBA00022801"/>
    </source>
</evidence>
<evidence type="ECO:0008006" key="6">
    <source>
        <dbReference type="Google" id="ProtNLM"/>
    </source>
</evidence>
<name>A0A9P6NHS2_9BASI</name>
<dbReference type="AlphaFoldDB" id="A0A9P6NHS2"/>
<evidence type="ECO:0000256" key="2">
    <source>
        <dbReference type="ARBA" id="ARBA00023157"/>
    </source>
</evidence>
<comment type="caution">
    <text evidence="4">The sequence shown here is derived from an EMBL/GenBank/DDBJ whole genome shotgun (WGS) entry which is preliminary data.</text>
</comment>
<dbReference type="EMBL" id="MU167309">
    <property type="protein sequence ID" value="KAG0143836.1"/>
    <property type="molecule type" value="Genomic_DNA"/>
</dbReference>
<protein>
    <recommendedName>
        <fullName evidence="6">Cutinase</fullName>
    </recommendedName>
</protein>
<evidence type="ECO:0000313" key="4">
    <source>
        <dbReference type="EMBL" id="KAG0143836.1"/>
    </source>
</evidence>
<keyword evidence="1" id="KW-0378">Hydrolase</keyword>
<feature type="compositionally biased region" description="Gly residues" evidence="3">
    <location>
        <begin position="249"/>
        <end position="265"/>
    </location>
</feature>
<gene>
    <name evidence="4" type="ORF">CROQUDRAFT_48224</name>
</gene>
<dbReference type="PANTHER" id="PTHR33630">
    <property type="entry name" value="CUTINASE RV1984C-RELATED-RELATED"/>
    <property type="match status" value="1"/>
</dbReference>
<keyword evidence="2" id="KW-1015">Disulfide bond</keyword>
<dbReference type="Gene3D" id="3.40.50.1820">
    <property type="entry name" value="alpha/beta hydrolase"/>
    <property type="match status" value="1"/>
</dbReference>
<dbReference type="InterPro" id="IPR000675">
    <property type="entry name" value="Cutinase/axe"/>
</dbReference>
<accession>A0A9P6NHS2</accession>
<dbReference type="Proteomes" id="UP000886653">
    <property type="component" value="Unassembled WGS sequence"/>
</dbReference>
<reference evidence="4" key="1">
    <citation type="submission" date="2013-11" db="EMBL/GenBank/DDBJ databases">
        <title>Genome sequence of the fusiform rust pathogen reveals effectors for host alternation and coevolution with pine.</title>
        <authorList>
            <consortium name="DOE Joint Genome Institute"/>
            <person name="Smith K."/>
            <person name="Pendleton A."/>
            <person name="Kubisiak T."/>
            <person name="Anderson C."/>
            <person name="Salamov A."/>
            <person name="Aerts A."/>
            <person name="Riley R."/>
            <person name="Clum A."/>
            <person name="Lindquist E."/>
            <person name="Ence D."/>
            <person name="Campbell M."/>
            <person name="Kronenberg Z."/>
            <person name="Feau N."/>
            <person name="Dhillon B."/>
            <person name="Hamelin R."/>
            <person name="Burleigh J."/>
            <person name="Smith J."/>
            <person name="Yandell M."/>
            <person name="Nelson C."/>
            <person name="Grigoriev I."/>
            <person name="Davis J."/>
        </authorList>
    </citation>
    <scope>NUCLEOTIDE SEQUENCE</scope>
    <source>
        <strain evidence="4">G11</strain>
    </source>
</reference>
<organism evidence="4 5">
    <name type="scientific">Cronartium quercuum f. sp. fusiforme G11</name>
    <dbReference type="NCBI Taxonomy" id="708437"/>
    <lineage>
        <taxon>Eukaryota</taxon>
        <taxon>Fungi</taxon>
        <taxon>Dikarya</taxon>
        <taxon>Basidiomycota</taxon>
        <taxon>Pucciniomycotina</taxon>
        <taxon>Pucciniomycetes</taxon>
        <taxon>Pucciniales</taxon>
        <taxon>Coleosporiaceae</taxon>
        <taxon>Cronartium</taxon>
    </lineage>
</organism>
<dbReference type="InterPro" id="IPR029058">
    <property type="entry name" value="AB_hydrolase_fold"/>
</dbReference>
<proteinExistence type="predicted"/>
<dbReference type="GO" id="GO:0052689">
    <property type="term" value="F:carboxylic ester hydrolase activity"/>
    <property type="evidence" value="ECO:0007669"/>
    <property type="project" value="UniProtKB-ARBA"/>
</dbReference>
<sequence>MQGRGAGAGGAQAGGAGKTPNSGKMAMPGDGGAGCSKYVIVSARGTGENQLNPTGNRNVVKGVMSQVPGGSNYEVKYPATTDYINGPVQGAADANRYLAGQKTKCPGQKVLLVGYSEGAMVVVRTLQKIAVPESQVVGAVMFGNPFWKAKMPYNKGTATTGQGSASVQGVTVPKQFSNRVFDVCNTGDVVCTSAGGMAAHMNYPSTAAGKEAVTWAASKVKGVGGTEKAVAGGEKADSGKGHAGAPAGPRGGAGGPAGGGSGGNTGKSAGQEAKKNTGAGH</sequence>
<feature type="compositionally biased region" description="Gly residues" evidence="3">
    <location>
        <begin position="1"/>
        <end position="17"/>
    </location>
</feature>